<sequence>MQSDRFWIERSFQDANKLAGMNEYQVRNWNAWHHHMALVLLAMLWITQELIQARSVRKKLTMHDIVRIIKCLIPPKVQDALSVARTIMMNEMNRRNSRKCKMKRKNRALT</sequence>
<dbReference type="RefSeq" id="WP_255333548.1">
    <property type="nucleotide sequence ID" value="NZ_VOTZ01000042.1"/>
</dbReference>
<name>A0ABD4TMC8_9EURY</name>
<keyword evidence="2" id="KW-1185">Reference proteome</keyword>
<organism evidence="1 2">
    <name type="scientific">Methanocalculus taiwanensis</name>
    <dbReference type="NCBI Taxonomy" id="106207"/>
    <lineage>
        <taxon>Archaea</taxon>
        <taxon>Methanobacteriati</taxon>
        <taxon>Methanobacteriota</taxon>
        <taxon>Stenosarchaea group</taxon>
        <taxon>Methanomicrobia</taxon>
        <taxon>Methanomicrobiales</taxon>
        <taxon>Methanocalculaceae</taxon>
        <taxon>Methanocalculus</taxon>
    </lineage>
</organism>
<evidence type="ECO:0000313" key="2">
    <source>
        <dbReference type="Proteomes" id="UP001524383"/>
    </source>
</evidence>
<protein>
    <recommendedName>
        <fullName evidence="3">Transposase IS4-like domain-containing protein</fullName>
    </recommendedName>
</protein>
<gene>
    <name evidence="1" type="ORF">FTO68_11380</name>
</gene>
<dbReference type="AlphaFoldDB" id="A0ABD4TMC8"/>
<dbReference type="EMBL" id="VOTZ01000042">
    <property type="protein sequence ID" value="MCQ1539576.1"/>
    <property type="molecule type" value="Genomic_DNA"/>
</dbReference>
<proteinExistence type="predicted"/>
<comment type="caution">
    <text evidence="1">The sequence shown here is derived from an EMBL/GenBank/DDBJ whole genome shotgun (WGS) entry which is preliminary data.</text>
</comment>
<dbReference type="Proteomes" id="UP001524383">
    <property type="component" value="Unassembled WGS sequence"/>
</dbReference>
<accession>A0ABD4TMC8</accession>
<evidence type="ECO:0008006" key="3">
    <source>
        <dbReference type="Google" id="ProtNLM"/>
    </source>
</evidence>
<evidence type="ECO:0000313" key="1">
    <source>
        <dbReference type="EMBL" id="MCQ1539576.1"/>
    </source>
</evidence>
<reference evidence="1 2" key="1">
    <citation type="submission" date="2019-08" db="EMBL/GenBank/DDBJ databases">
        <authorList>
            <person name="Chen S.-C."/>
            <person name="Lai M.-C."/>
            <person name="You Y.-T."/>
        </authorList>
    </citation>
    <scope>NUCLEOTIDE SEQUENCE [LARGE SCALE GENOMIC DNA]</scope>
    <source>
        <strain evidence="1 2">P2F9704a</strain>
    </source>
</reference>